<dbReference type="InterPro" id="IPR006818">
    <property type="entry name" value="ASF1-like"/>
</dbReference>
<evidence type="ECO:0000256" key="4">
    <source>
        <dbReference type="ARBA" id="ARBA00023163"/>
    </source>
</evidence>
<accession>A0A261XUK3</accession>
<evidence type="ECO:0000313" key="8">
    <source>
        <dbReference type="EMBL" id="OZJ02041.1"/>
    </source>
</evidence>
<reference evidence="8 9" key="1">
    <citation type="journal article" date="2017" name="Mycologia">
        <title>Bifiguratus adelaidae, gen. et sp. nov., a new member of Mucoromycotina in endophytic and soil-dwelling habitats.</title>
        <authorList>
            <person name="Torres-Cruz T.J."/>
            <person name="Billingsley Tobias T.L."/>
            <person name="Almatruk M."/>
            <person name="Hesse C."/>
            <person name="Kuske C.R."/>
            <person name="Desiro A."/>
            <person name="Benucci G.M."/>
            <person name="Bonito G."/>
            <person name="Stajich J.E."/>
            <person name="Dunlap C."/>
            <person name="Arnold A.E."/>
            <person name="Porras-Alfaro A."/>
        </authorList>
    </citation>
    <scope>NUCLEOTIDE SEQUENCE [LARGE SCALE GENOMIC DNA]</scope>
    <source>
        <strain evidence="8 9">AZ0501</strain>
    </source>
</reference>
<dbReference type="GO" id="GO:0006337">
    <property type="term" value="P:nucleosome disassembly"/>
    <property type="evidence" value="ECO:0007669"/>
    <property type="project" value="EnsemblFungi"/>
</dbReference>
<dbReference type="PANTHER" id="PTHR12040:SF0">
    <property type="entry name" value="HISTONE CHAPERONE ASF1"/>
    <property type="match status" value="1"/>
</dbReference>
<gene>
    <name evidence="8" type="ORF">BZG36_05081</name>
</gene>
<evidence type="ECO:0000313" key="9">
    <source>
        <dbReference type="Proteomes" id="UP000242875"/>
    </source>
</evidence>
<keyword evidence="6" id="KW-0539">Nucleus</keyword>
<dbReference type="GO" id="GO:0033554">
    <property type="term" value="P:cellular response to stress"/>
    <property type="evidence" value="ECO:0007669"/>
    <property type="project" value="EnsemblFungi"/>
</dbReference>
<keyword evidence="5" id="KW-0143">Chaperone</keyword>
<evidence type="ECO:0000256" key="2">
    <source>
        <dbReference type="ARBA" id="ARBA00006051"/>
    </source>
</evidence>
<evidence type="ECO:0000256" key="6">
    <source>
        <dbReference type="ARBA" id="ARBA00023242"/>
    </source>
</evidence>
<dbReference type="PANTHER" id="PTHR12040">
    <property type="entry name" value="ANTI-SILENCING PROTEIN 1"/>
    <property type="match status" value="1"/>
</dbReference>
<keyword evidence="3" id="KW-0805">Transcription regulation</keyword>
<comment type="similarity">
    <text evidence="2">Belongs to the ASF1 family.</text>
</comment>
<dbReference type="GO" id="GO:0042393">
    <property type="term" value="F:histone binding"/>
    <property type="evidence" value="ECO:0007669"/>
    <property type="project" value="EnsemblFungi"/>
</dbReference>
<evidence type="ECO:0000256" key="1">
    <source>
        <dbReference type="ARBA" id="ARBA00004123"/>
    </source>
</evidence>
<dbReference type="GO" id="GO:0031509">
    <property type="term" value="P:subtelomeric heterochromatin formation"/>
    <property type="evidence" value="ECO:0007669"/>
    <property type="project" value="EnsemblFungi"/>
</dbReference>
<dbReference type="EMBL" id="MVBO01000198">
    <property type="protein sequence ID" value="OZJ02041.1"/>
    <property type="molecule type" value="Genomic_DNA"/>
</dbReference>
<dbReference type="SUPFAM" id="SSF101546">
    <property type="entry name" value="ASF1-like"/>
    <property type="match status" value="1"/>
</dbReference>
<dbReference type="InterPro" id="IPR036747">
    <property type="entry name" value="ASF1-like_sf"/>
</dbReference>
<evidence type="ECO:0000256" key="5">
    <source>
        <dbReference type="ARBA" id="ARBA00023186"/>
    </source>
</evidence>
<dbReference type="GO" id="GO:0030466">
    <property type="term" value="P:silent mating-type cassette heterochromatin formation"/>
    <property type="evidence" value="ECO:0007669"/>
    <property type="project" value="EnsemblFungi"/>
</dbReference>
<sequence length="184" mass="21329">MALVNITNIQVLDNPCLFTKPFQFEITFECNAELKEDLEWKLVYVGSPETWEYDQELESIMVGPVPVGVNKFIFEADPPDVTKLREHEVVGVTVVILSCYYRSKEFIRVAYYVNNEYMDEELRNIPLEDEQGNSLPPPPLVIEKLYRNILADKPKVTRYMIDWDAQSNNTENDSLDVDMQVEVA</sequence>
<dbReference type="OrthoDB" id="29755at2759"/>
<keyword evidence="9" id="KW-1185">Reference proteome</keyword>
<protein>
    <recommendedName>
        <fullName evidence="7">Anti-silencing function protein 1</fullName>
    </recommendedName>
</protein>
<dbReference type="GO" id="GO:0005829">
    <property type="term" value="C:cytosol"/>
    <property type="evidence" value="ECO:0007669"/>
    <property type="project" value="EnsemblFungi"/>
</dbReference>
<dbReference type="GO" id="GO:0006335">
    <property type="term" value="P:DNA replication-dependent chromatin assembly"/>
    <property type="evidence" value="ECO:0007669"/>
    <property type="project" value="EnsemblFungi"/>
</dbReference>
<proteinExistence type="inferred from homology"/>
<evidence type="ECO:0000256" key="3">
    <source>
        <dbReference type="ARBA" id="ARBA00023015"/>
    </source>
</evidence>
<dbReference type="GO" id="GO:0000781">
    <property type="term" value="C:chromosome, telomeric region"/>
    <property type="evidence" value="ECO:0007669"/>
    <property type="project" value="GOC"/>
</dbReference>
<dbReference type="GO" id="GO:0070775">
    <property type="term" value="C:H3 histone acetyltransferase complex"/>
    <property type="evidence" value="ECO:0007669"/>
    <property type="project" value="EnsemblFungi"/>
</dbReference>
<dbReference type="Gene3D" id="2.60.40.1490">
    <property type="entry name" value="Histone chaperone ASF1-like"/>
    <property type="match status" value="1"/>
</dbReference>
<dbReference type="Pfam" id="PF04729">
    <property type="entry name" value="ASF1_hist_chap"/>
    <property type="match status" value="1"/>
</dbReference>
<dbReference type="Proteomes" id="UP000242875">
    <property type="component" value="Unassembled WGS sequence"/>
</dbReference>
<dbReference type="GO" id="GO:0010698">
    <property type="term" value="F:acetyltransferase activator activity"/>
    <property type="evidence" value="ECO:0007669"/>
    <property type="project" value="EnsemblFungi"/>
</dbReference>
<organism evidence="8 9">
    <name type="scientific">Bifiguratus adelaidae</name>
    <dbReference type="NCBI Taxonomy" id="1938954"/>
    <lineage>
        <taxon>Eukaryota</taxon>
        <taxon>Fungi</taxon>
        <taxon>Fungi incertae sedis</taxon>
        <taxon>Mucoromycota</taxon>
        <taxon>Mucoromycotina</taxon>
        <taxon>Endogonomycetes</taxon>
        <taxon>Endogonales</taxon>
        <taxon>Endogonales incertae sedis</taxon>
        <taxon>Bifiguratus</taxon>
    </lineage>
</organism>
<dbReference type="AlphaFoldDB" id="A0A261XUK3"/>
<dbReference type="GO" id="GO:0005634">
    <property type="term" value="C:nucleus"/>
    <property type="evidence" value="ECO:0007669"/>
    <property type="project" value="UniProtKB-SubCell"/>
</dbReference>
<evidence type="ECO:0000256" key="7">
    <source>
        <dbReference type="ARBA" id="ARBA00032776"/>
    </source>
</evidence>
<dbReference type="GO" id="GO:0032968">
    <property type="term" value="P:positive regulation of transcription elongation by RNA polymerase II"/>
    <property type="evidence" value="ECO:0007669"/>
    <property type="project" value="EnsemblFungi"/>
</dbReference>
<name>A0A261XUK3_9FUNG</name>
<comment type="caution">
    <text evidence="8">The sequence shown here is derived from an EMBL/GenBank/DDBJ whole genome shotgun (WGS) entry which is preliminary data.</text>
</comment>
<comment type="subcellular location">
    <subcellularLocation>
        <location evidence="1">Nucleus</location>
    </subcellularLocation>
</comment>
<keyword evidence="4" id="KW-0804">Transcription</keyword>